<feature type="compositionally biased region" description="Low complexity" evidence="1">
    <location>
        <begin position="152"/>
        <end position="165"/>
    </location>
</feature>
<organism evidence="3 4">
    <name type="scientific">[Actinomadura] parvosata subsp. kistnae</name>
    <dbReference type="NCBI Taxonomy" id="1909395"/>
    <lineage>
        <taxon>Bacteria</taxon>
        <taxon>Bacillati</taxon>
        <taxon>Actinomycetota</taxon>
        <taxon>Actinomycetes</taxon>
        <taxon>Streptosporangiales</taxon>
        <taxon>Streptosporangiaceae</taxon>
        <taxon>Nonomuraea</taxon>
    </lineage>
</organism>
<feature type="signal peptide" evidence="2">
    <location>
        <begin position="1"/>
        <end position="21"/>
    </location>
</feature>
<gene>
    <name evidence="3" type="ORF">BKM31_31065</name>
</gene>
<feature type="region of interest" description="Disordered" evidence="1">
    <location>
        <begin position="149"/>
        <end position="189"/>
    </location>
</feature>
<dbReference type="EMBL" id="CP017717">
    <property type="protein sequence ID" value="AQZ65298.1"/>
    <property type="molecule type" value="Genomic_DNA"/>
</dbReference>
<sequence length="189" mass="18985">MRPIAAAVVVVALSASGCMNAGFDEANRVPQNDGANANVEGGLSLRNVFLLGGTDSASPPPQQALFGVIVNDGQQAHQLERVTMDGGGTVQLAGQPLTLPPDQAVGTGNKPIGTATGVRGSTVPMTFTFRDAKPVRLMVPVMTRTGHFSNLPSAPAGSPTPAAPVTSPPPPQVTNQGTASPGPTATTTG</sequence>
<evidence type="ECO:0008006" key="5">
    <source>
        <dbReference type="Google" id="ProtNLM"/>
    </source>
</evidence>
<dbReference type="KEGG" id="noa:BKM31_31065"/>
<evidence type="ECO:0000256" key="1">
    <source>
        <dbReference type="SAM" id="MobiDB-lite"/>
    </source>
</evidence>
<accession>A0A1V0A541</accession>
<proteinExistence type="predicted"/>
<dbReference type="InterPro" id="IPR036182">
    <property type="entry name" value="PCuAC_sf"/>
</dbReference>
<dbReference type="STRING" id="1909395.BKM31_31065"/>
<protein>
    <recommendedName>
        <fullName evidence="5">Copper chaperone PCu(A)C</fullName>
    </recommendedName>
</protein>
<evidence type="ECO:0000256" key="2">
    <source>
        <dbReference type="SAM" id="SignalP"/>
    </source>
</evidence>
<reference evidence="4" key="1">
    <citation type="journal article" date="2017" name="Med. Chem. Commun.">
        <title>Nonomuraea sp. ATCC 55076 harbours the largest actinomycete chromosome to date and the kistamicin biosynthetic gene cluster.</title>
        <authorList>
            <person name="Nazari B."/>
            <person name="Forneris C.C."/>
            <person name="Gibson M.I."/>
            <person name="Moon K."/>
            <person name="Schramma K.R."/>
            <person name="Seyedsayamdost M.R."/>
        </authorList>
    </citation>
    <scope>NUCLEOTIDE SEQUENCE [LARGE SCALE GENOMIC DNA]</scope>
    <source>
        <strain evidence="4">ATCC 55076</strain>
    </source>
</reference>
<feature type="chain" id="PRO_5038720169" description="Copper chaperone PCu(A)C" evidence="2">
    <location>
        <begin position="22"/>
        <end position="189"/>
    </location>
</feature>
<evidence type="ECO:0000313" key="4">
    <source>
        <dbReference type="Proteomes" id="UP000190797"/>
    </source>
</evidence>
<keyword evidence="4" id="KW-1185">Reference proteome</keyword>
<dbReference type="SUPFAM" id="SSF110087">
    <property type="entry name" value="DR1885-like metal-binding protein"/>
    <property type="match status" value="1"/>
</dbReference>
<feature type="compositionally biased region" description="Low complexity" evidence="1">
    <location>
        <begin position="177"/>
        <end position="189"/>
    </location>
</feature>
<dbReference type="PROSITE" id="PS51257">
    <property type="entry name" value="PROKAR_LIPOPROTEIN"/>
    <property type="match status" value="1"/>
</dbReference>
<name>A0A1V0A541_9ACTN</name>
<keyword evidence="2" id="KW-0732">Signal</keyword>
<dbReference type="AlphaFoldDB" id="A0A1V0A541"/>
<dbReference type="Proteomes" id="UP000190797">
    <property type="component" value="Chromosome"/>
</dbReference>
<evidence type="ECO:0000313" key="3">
    <source>
        <dbReference type="EMBL" id="AQZ65298.1"/>
    </source>
</evidence>